<name>A0ABU0ATA0_9BACI</name>
<evidence type="ECO:0000313" key="3">
    <source>
        <dbReference type="Proteomes" id="UP001238088"/>
    </source>
</evidence>
<feature type="non-terminal residue" evidence="2">
    <location>
        <position position="1"/>
    </location>
</feature>
<protein>
    <submittedName>
        <fullName evidence="2">Non-ribosomal peptide synthase protein (TIGR01720 family)</fullName>
    </submittedName>
</protein>
<dbReference type="Pfam" id="PF00668">
    <property type="entry name" value="Condensation"/>
    <property type="match status" value="2"/>
</dbReference>
<dbReference type="Gene3D" id="3.30.559.10">
    <property type="entry name" value="Chloramphenicol acetyltransferase-like domain"/>
    <property type="match status" value="2"/>
</dbReference>
<proteinExistence type="predicted"/>
<dbReference type="RefSeq" id="WP_307480812.1">
    <property type="nucleotide sequence ID" value="NZ_JAUSUB010000077.1"/>
</dbReference>
<evidence type="ECO:0000259" key="1">
    <source>
        <dbReference type="Pfam" id="PF00668"/>
    </source>
</evidence>
<dbReference type="InterPro" id="IPR001242">
    <property type="entry name" value="Condensation_dom"/>
</dbReference>
<sequence length="445" mass="50044">GPLVAGVLFKTGRGDHFLFAIHHLAVDGVSWRLLLEDLATGYDQAKHKEAIRLPLKTASFQQWAEALAEYGQSRKVKKEQSYWRKVLNTTVTPFPKDGDAVNNRMSDERHVTIQFTKKETNDLLKDANKAYRTEINDLLLTALLSATEEWTGKDNVVVDLEGHGRESIGDDTVDISRTVGWFTTMFPVALSFSGSYDPGERIQMVKEQLRRIPNKGIGFGLLAYLGEGNEKEQMSPSPIGFNYLGDFGDHAGIGEQAWQMSPLSSGVSLGMKNHRIHALEMNGMTLEGCLQFRISFNRWEYQDATIRTFAESFKRHLNELVNYCIAQENSLISPSDVGYAVLSLDAWKEIQTIHPAELVEEIRPLSPMQEGILFEGLKNPDSPAYFEQLSFIVNGDLDSTHVQDSFQDLAVRHDILRTVFTTEGDQPLQLVLKQLPLEVKEVSLL</sequence>
<dbReference type="InterPro" id="IPR023213">
    <property type="entry name" value="CAT-like_dom_sf"/>
</dbReference>
<keyword evidence="3" id="KW-1185">Reference proteome</keyword>
<feature type="non-terminal residue" evidence="2">
    <location>
        <position position="445"/>
    </location>
</feature>
<dbReference type="PANTHER" id="PTHR45398:SF1">
    <property type="entry name" value="ENZYME, PUTATIVE (JCVI)-RELATED"/>
    <property type="match status" value="1"/>
</dbReference>
<accession>A0ABU0ATA0</accession>
<dbReference type="Gene3D" id="3.30.559.30">
    <property type="entry name" value="Nonribosomal peptide synthetase, condensation domain"/>
    <property type="match status" value="1"/>
</dbReference>
<comment type="caution">
    <text evidence="2">The sequence shown here is derived from an EMBL/GenBank/DDBJ whole genome shotgun (WGS) entry which is preliminary data.</text>
</comment>
<feature type="domain" description="Condensation" evidence="1">
    <location>
        <begin position="1"/>
        <end position="340"/>
    </location>
</feature>
<gene>
    <name evidence="2" type="ORF">J2S17_005959</name>
</gene>
<dbReference type="EMBL" id="JAUSUB010000077">
    <property type="protein sequence ID" value="MDQ0273996.1"/>
    <property type="molecule type" value="Genomic_DNA"/>
</dbReference>
<dbReference type="Proteomes" id="UP001238088">
    <property type="component" value="Unassembled WGS sequence"/>
</dbReference>
<dbReference type="NCBIfam" id="TIGR01720">
    <property type="entry name" value="NRPS-para261"/>
    <property type="match status" value="1"/>
</dbReference>
<feature type="domain" description="Condensation" evidence="1">
    <location>
        <begin position="360"/>
        <end position="441"/>
    </location>
</feature>
<reference evidence="2 3" key="1">
    <citation type="submission" date="2023-07" db="EMBL/GenBank/DDBJ databases">
        <title>Genomic Encyclopedia of Type Strains, Phase IV (KMG-IV): sequencing the most valuable type-strain genomes for metagenomic binning, comparative biology and taxonomic classification.</title>
        <authorList>
            <person name="Goeker M."/>
        </authorList>
    </citation>
    <scope>NUCLEOTIDE SEQUENCE [LARGE SCALE GENOMIC DNA]</scope>
    <source>
        <strain evidence="2 3">DSM 23494</strain>
    </source>
</reference>
<dbReference type="InterPro" id="IPR010060">
    <property type="entry name" value="NRPS_synth"/>
</dbReference>
<evidence type="ECO:0000313" key="2">
    <source>
        <dbReference type="EMBL" id="MDQ0273996.1"/>
    </source>
</evidence>
<dbReference type="SUPFAM" id="SSF52777">
    <property type="entry name" value="CoA-dependent acyltransferases"/>
    <property type="match status" value="3"/>
</dbReference>
<dbReference type="PANTHER" id="PTHR45398">
    <property type="match status" value="1"/>
</dbReference>
<organism evidence="2 3">
    <name type="scientific">Cytobacillus purgationiresistens</name>
    <dbReference type="NCBI Taxonomy" id="863449"/>
    <lineage>
        <taxon>Bacteria</taxon>
        <taxon>Bacillati</taxon>
        <taxon>Bacillota</taxon>
        <taxon>Bacilli</taxon>
        <taxon>Bacillales</taxon>
        <taxon>Bacillaceae</taxon>
        <taxon>Cytobacillus</taxon>
    </lineage>
</organism>